<proteinExistence type="predicted"/>
<protein>
    <submittedName>
        <fullName evidence="1">Uncharacterized protein</fullName>
    </submittedName>
</protein>
<accession>A0A6C0JSR3</accession>
<name>A0A6C0JSR3_9ZZZZ</name>
<organism evidence="1">
    <name type="scientific">viral metagenome</name>
    <dbReference type="NCBI Taxonomy" id="1070528"/>
    <lineage>
        <taxon>unclassified sequences</taxon>
        <taxon>metagenomes</taxon>
        <taxon>organismal metagenomes</taxon>
    </lineage>
</organism>
<evidence type="ECO:0000313" key="1">
    <source>
        <dbReference type="EMBL" id="QHU07856.1"/>
    </source>
</evidence>
<dbReference type="AlphaFoldDB" id="A0A6C0JSR3"/>
<sequence length="126" mass="14502">MNSILLFVLLFSCIECFPRQIDSDDNPINGRKCNFPRFRMDSEYGTCKKITSSTNTQYVCESETILDLENENCDETKINEECVNISTVKFNISGICYETYPTEGPQAKNVCRTLDGNILFHHEECY</sequence>
<dbReference type="EMBL" id="MN740689">
    <property type="protein sequence ID" value="QHU07856.1"/>
    <property type="molecule type" value="Genomic_DNA"/>
</dbReference>
<reference evidence="1" key="1">
    <citation type="journal article" date="2020" name="Nature">
        <title>Giant virus diversity and host interactions through global metagenomics.</title>
        <authorList>
            <person name="Schulz F."/>
            <person name="Roux S."/>
            <person name="Paez-Espino D."/>
            <person name="Jungbluth S."/>
            <person name="Walsh D.A."/>
            <person name="Denef V.J."/>
            <person name="McMahon K.D."/>
            <person name="Konstantinidis K.T."/>
            <person name="Eloe-Fadrosh E.A."/>
            <person name="Kyrpides N.C."/>
            <person name="Woyke T."/>
        </authorList>
    </citation>
    <scope>NUCLEOTIDE SEQUENCE</scope>
    <source>
        <strain evidence="1">GVMAG-S-1041349-163</strain>
    </source>
</reference>